<dbReference type="PROSITE" id="PS51903">
    <property type="entry name" value="CLP_R"/>
    <property type="match status" value="1"/>
</dbReference>
<dbReference type="PANTHER" id="PTHR11638:SF155">
    <property type="entry name" value="CHAPERONE PROTEIN CLPC1, CHLOROPLASTIC-LIKE"/>
    <property type="match status" value="1"/>
</dbReference>
<keyword evidence="3" id="KW-0067">ATP-binding</keyword>
<dbReference type="GO" id="GO:0016887">
    <property type="term" value="F:ATP hydrolysis activity"/>
    <property type="evidence" value="ECO:0007669"/>
    <property type="project" value="TreeGrafter"/>
</dbReference>
<protein>
    <recommendedName>
        <fullName evidence="5">Clp R domain-containing protein</fullName>
    </recommendedName>
</protein>
<dbReference type="EMBL" id="PFFQ01000012">
    <property type="protein sequence ID" value="PIW18380.1"/>
    <property type="molecule type" value="Genomic_DNA"/>
</dbReference>
<dbReference type="Gene3D" id="3.40.50.300">
    <property type="entry name" value="P-loop containing nucleotide triphosphate hydrolases"/>
    <property type="match status" value="1"/>
</dbReference>
<dbReference type="InterPro" id="IPR036628">
    <property type="entry name" value="Clp_N_dom_sf"/>
</dbReference>
<sequence length="278" mass="31582">MLEHFSPQALKTVMYAQEEARRSYNSLVTPEHVLLGILRDPENIAVELLNSKQVDFQAVRTYLQTEPGSRKSPGMEIHFSEDVRTIFELAEEEASLLGEAQVDPDHILLGLVQLSEGKSLHALEKGGLHLAHLRWNVLRLRYQKRNLAIRTASLDRYSQDLTRQLEAGALPMVVEWQPMVERLIQFLGMNRKHNVLLVGEHGVGKTALIHALNQHILDSRIFYAFAHCRVICLQVDKMIAEAATDEKLYELTQSLIGEVRQSGDIILVIENIHQLFLA</sequence>
<evidence type="ECO:0000256" key="2">
    <source>
        <dbReference type="ARBA" id="ARBA00022741"/>
    </source>
</evidence>
<organism evidence="6 7">
    <name type="scientific">bacterium (Candidatus Blackallbacteria) CG17_big_fil_post_rev_8_21_14_2_50_48_46</name>
    <dbReference type="NCBI Taxonomy" id="2014261"/>
    <lineage>
        <taxon>Bacteria</taxon>
        <taxon>Candidatus Blackallbacteria</taxon>
    </lineage>
</organism>
<keyword evidence="1 4" id="KW-0677">Repeat</keyword>
<dbReference type="Gene3D" id="1.10.1780.10">
    <property type="entry name" value="Clp, N-terminal domain"/>
    <property type="match status" value="1"/>
</dbReference>
<evidence type="ECO:0000256" key="1">
    <source>
        <dbReference type="ARBA" id="ARBA00022737"/>
    </source>
</evidence>
<dbReference type="InterPro" id="IPR050130">
    <property type="entry name" value="ClpA_ClpB"/>
</dbReference>
<dbReference type="InterPro" id="IPR027417">
    <property type="entry name" value="P-loop_NTPase"/>
</dbReference>
<accession>A0A2M7G8E0</accession>
<feature type="domain" description="Clp R" evidence="5">
    <location>
        <begin position="2"/>
        <end position="143"/>
    </location>
</feature>
<dbReference type="Pfam" id="PF02861">
    <property type="entry name" value="Clp_N"/>
    <property type="match status" value="1"/>
</dbReference>
<reference evidence="6 7" key="1">
    <citation type="submission" date="2017-09" db="EMBL/GenBank/DDBJ databases">
        <title>Depth-based differentiation of microbial function through sediment-hosted aquifers and enrichment of novel symbionts in the deep terrestrial subsurface.</title>
        <authorList>
            <person name="Probst A.J."/>
            <person name="Ladd B."/>
            <person name="Jarett J.K."/>
            <person name="Geller-Mcgrath D.E."/>
            <person name="Sieber C.M."/>
            <person name="Emerson J.B."/>
            <person name="Anantharaman K."/>
            <person name="Thomas B.C."/>
            <person name="Malmstrom R."/>
            <person name="Stieglmeier M."/>
            <person name="Klingl A."/>
            <person name="Woyke T."/>
            <person name="Ryan C.M."/>
            <person name="Banfield J.F."/>
        </authorList>
    </citation>
    <scope>NUCLEOTIDE SEQUENCE [LARGE SCALE GENOMIC DNA]</scope>
    <source>
        <strain evidence="6">CG17_big_fil_post_rev_8_21_14_2_50_48_46</strain>
    </source>
</reference>
<dbReference type="GO" id="GO:0005524">
    <property type="term" value="F:ATP binding"/>
    <property type="evidence" value="ECO:0007669"/>
    <property type="project" value="UniProtKB-KW"/>
</dbReference>
<dbReference type="PANTHER" id="PTHR11638">
    <property type="entry name" value="ATP-DEPENDENT CLP PROTEASE"/>
    <property type="match status" value="1"/>
</dbReference>
<evidence type="ECO:0000256" key="3">
    <source>
        <dbReference type="ARBA" id="ARBA00022840"/>
    </source>
</evidence>
<evidence type="ECO:0000313" key="7">
    <source>
        <dbReference type="Proteomes" id="UP000231019"/>
    </source>
</evidence>
<keyword evidence="2" id="KW-0547">Nucleotide-binding</keyword>
<dbReference type="AlphaFoldDB" id="A0A2M7G8E0"/>
<dbReference type="SUPFAM" id="SSF52540">
    <property type="entry name" value="P-loop containing nucleoside triphosphate hydrolases"/>
    <property type="match status" value="1"/>
</dbReference>
<dbReference type="InterPro" id="IPR004176">
    <property type="entry name" value="Clp_R_N"/>
</dbReference>
<evidence type="ECO:0000313" key="6">
    <source>
        <dbReference type="EMBL" id="PIW18380.1"/>
    </source>
</evidence>
<dbReference type="GO" id="GO:0034605">
    <property type="term" value="P:cellular response to heat"/>
    <property type="evidence" value="ECO:0007669"/>
    <property type="project" value="TreeGrafter"/>
</dbReference>
<dbReference type="SUPFAM" id="SSF81923">
    <property type="entry name" value="Double Clp-N motif"/>
    <property type="match status" value="1"/>
</dbReference>
<evidence type="ECO:0000259" key="5">
    <source>
        <dbReference type="PROSITE" id="PS51903"/>
    </source>
</evidence>
<evidence type="ECO:0000256" key="4">
    <source>
        <dbReference type="PROSITE-ProRule" id="PRU01251"/>
    </source>
</evidence>
<comment type="caution">
    <text evidence="6">The sequence shown here is derived from an EMBL/GenBank/DDBJ whole genome shotgun (WGS) entry which is preliminary data.</text>
</comment>
<name>A0A2M7G8E0_9BACT</name>
<feature type="non-terminal residue" evidence="6">
    <location>
        <position position="278"/>
    </location>
</feature>
<proteinExistence type="predicted"/>
<gene>
    <name evidence="6" type="ORF">COW36_03555</name>
</gene>
<dbReference type="GO" id="GO:0005737">
    <property type="term" value="C:cytoplasm"/>
    <property type="evidence" value="ECO:0007669"/>
    <property type="project" value="TreeGrafter"/>
</dbReference>
<dbReference type="Proteomes" id="UP000231019">
    <property type="component" value="Unassembled WGS sequence"/>
</dbReference>